<keyword evidence="4 7" id="KW-0812">Transmembrane</keyword>
<proteinExistence type="inferred from homology"/>
<name>A0ABT0FDS2_9MICO</name>
<evidence type="ECO:0000313" key="9">
    <source>
        <dbReference type="EMBL" id="MCK2036195.1"/>
    </source>
</evidence>
<comment type="subcellular location">
    <subcellularLocation>
        <location evidence="1 7">Cell membrane</location>
        <topology evidence="1 7">Multi-pass membrane protein</topology>
    </subcellularLocation>
</comment>
<evidence type="ECO:0000256" key="3">
    <source>
        <dbReference type="ARBA" id="ARBA00022475"/>
    </source>
</evidence>
<evidence type="ECO:0000259" key="8">
    <source>
        <dbReference type="PROSITE" id="PS50928"/>
    </source>
</evidence>
<evidence type="ECO:0000256" key="2">
    <source>
        <dbReference type="ARBA" id="ARBA00022448"/>
    </source>
</evidence>
<comment type="similarity">
    <text evidence="7">Belongs to the binding-protein-dependent transport system permease family.</text>
</comment>
<keyword evidence="10" id="KW-1185">Reference proteome</keyword>
<feature type="domain" description="ABC transmembrane type-1" evidence="8">
    <location>
        <begin position="1"/>
        <end position="188"/>
    </location>
</feature>
<dbReference type="PROSITE" id="PS50928">
    <property type="entry name" value="ABC_TM1"/>
    <property type="match status" value="1"/>
</dbReference>
<evidence type="ECO:0000256" key="1">
    <source>
        <dbReference type="ARBA" id="ARBA00004651"/>
    </source>
</evidence>
<dbReference type="Proteomes" id="UP001300096">
    <property type="component" value="Unassembled WGS sequence"/>
</dbReference>
<dbReference type="InterPro" id="IPR000515">
    <property type="entry name" value="MetI-like"/>
</dbReference>
<dbReference type="Pfam" id="PF00528">
    <property type="entry name" value="BPD_transp_1"/>
    <property type="match status" value="1"/>
</dbReference>
<keyword evidence="5 7" id="KW-1133">Transmembrane helix</keyword>
<dbReference type="PANTHER" id="PTHR30450">
    <property type="entry name" value="ABC TRANSPORTER PERMEASE"/>
    <property type="match status" value="1"/>
</dbReference>
<organism evidence="9 10">
    <name type="scientific">Microbacterium croceum</name>
    <dbReference type="NCBI Taxonomy" id="2851645"/>
    <lineage>
        <taxon>Bacteria</taxon>
        <taxon>Bacillati</taxon>
        <taxon>Actinomycetota</taxon>
        <taxon>Actinomycetes</taxon>
        <taxon>Micrococcales</taxon>
        <taxon>Microbacteriaceae</taxon>
        <taxon>Microbacterium</taxon>
    </lineage>
</organism>
<accession>A0ABT0FDS2</accession>
<evidence type="ECO:0000256" key="4">
    <source>
        <dbReference type="ARBA" id="ARBA00022692"/>
    </source>
</evidence>
<dbReference type="InterPro" id="IPR035906">
    <property type="entry name" value="MetI-like_sf"/>
</dbReference>
<comment type="caution">
    <text evidence="9">The sequence shown here is derived from an EMBL/GenBank/DDBJ whole genome shotgun (WGS) entry which is preliminary data.</text>
</comment>
<gene>
    <name evidence="9" type="ORF">KZC51_08600</name>
</gene>
<dbReference type="CDD" id="cd06261">
    <property type="entry name" value="TM_PBP2"/>
    <property type="match status" value="1"/>
</dbReference>
<keyword evidence="3" id="KW-1003">Cell membrane</keyword>
<feature type="transmembrane region" description="Helical" evidence="7">
    <location>
        <begin position="64"/>
        <end position="86"/>
    </location>
</feature>
<dbReference type="EMBL" id="JAHWXN010000001">
    <property type="protein sequence ID" value="MCK2036195.1"/>
    <property type="molecule type" value="Genomic_DNA"/>
</dbReference>
<sequence length="199" mass="20939">MLGISLFFGSILGILLGIAVVVTRPAGVLPNAVVSFVLNAFINVVRSLPFIILLVAILPFTRMIVGTSIGVNGALVPLILMVAPYIGRLVENSLLEVPEGIVEAAKSMGATPVQIFVRFLLPEARGSLVLALTTATIGLLDATAMAGTVGAGGIGDLAISYGYQRFDGITMLVTVVTLVVIVQLIQLFGTRLARKLRRR</sequence>
<feature type="transmembrane region" description="Helical" evidence="7">
    <location>
        <begin position="128"/>
        <end position="149"/>
    </location>
</feature>
<feature type="transmembrane region" description="Helical" evidence="7">
    <location>
        <begin position="169"/>
        <end position="189"/>
    </location>
</feature>
<keyword evidence="2 7" id="KW-0813">Transport</keyword>
<evidence type="ECO:0000256" key="5">
    <source>
        <dbReference type="ARBA" id="ARBA00022989"/>
    </source>
</evidence>
<dbReference type="SUPFAM" id="SSF161098">
    <property type="entry name" value="MetI-like"/>
    <property type="match status" value="1"/>
</dbReference>
<dbReference type="PANTHER" id="PTHR30450:SF14">
    <property type="entry name" value="TRANSPORTER, PERMEASE PROTEIN, PUTATIVE-RELATED"/>
    <property type="match status" value="1"/>
</dbReference>
<dbReference type="Gene3D" id="1.10.3720.10">
    <property type="entry name" value="MetI-like"/>
    <property type="match status" value="1"/>
</dbReference>
<evidence type="ECO:0000256" key="7">
    <source>
        <dbReference type="RuleBase" id="RU363032"/>
    </source>
</evidence>
<reference evidence="9 10" key="1">
    <citation type="submission" date="2021-06" db="EMBL/GenBank/DDBJ databases">
        <title>Genome-based taxonomic framework of Microbacterium strains isolated from marine environment, the description of four new species and reclassification of four preexisting species.</title>
        <authorList>
            <person name="Lee S.D."/>
            <person name="Kim S.-M."/>
            <person name="Byeon Y.-S."/>
            <person name="Yang H.L."/>
            <person name="Kim I.S."/>
        </authorList>
    </citation>
    <scope>NUCLEOTIDE SEQUENCE [LARGE SCALE GENOMIC DNA]</scope>
    <source>
        <strain evidence="9 10">SSW1-49</strain>
    </source>
</reference>
<dbReference type="InterPro" id="IPR051322">
    <property type="entry name" value="AA_ABC_Transporter_Permease"/>
</dbReference>
<evidence type="ECO:0000313" key="10">
    <source>
        <dbReference type="Proteomes" id="UP001300096"/>
    </source>
</evidence>
<evidence type="ECO:0000256" key="6">
    <source>
        <dbReference type="ARBA" id="ARBA00023136"/>
    </source>
</evidence>
<keyword evidence="6 7" id="KW-0472">Membrane</keyword>
<protein>
    <submittedName>
        <fullName evidence="9">ABC transporter permease</fullName>
    </submittedName>
</protein>
<feature type="transmembrane region" description="Helical" evidence="7">
    <location>
        <begin position="36"/>
        <end position="58"/>
    </location>
</feature>
<feature type="transmembrane region" description="Helical" evidence="7">
    <location>
        <begin position="6"/>
        <end position="24"/>
    </location>
</feature>